<proteinExistence type="predicted"/>
<gene>
    <name evidence="1" type="ORF">S01H4_12109</name>
</gene>
<name>X0ZR68_9ZZZZ</name>
<protein>
    <submittedName>
        <fullName evidence="1">Uncharacterized protein</fullName>
    </submittedName>
</protein>
<comment type="caution">
    <text evidence="1">The sequence shown here is derived from an EMBL/GenBank/DDBJ whole genome shotgun (WGS) entry which is preliminary data.</text>
</comment>
<sequence>MKHFIVSTFTLLFILCAFSQFYADDSEFFSYYVTPDVWIILDTSGSMTWDMEGCRTYGDGSEGYEGRDTDGDALPNDARMYAIKNGLYGLVSDPEISIRWGLATFYQNDYWGNINTEYYREADSFPPPTSEWCTSWPSGLPYTQQEIWWHYTSRPYAYEAFFERVPMAEGSPSHINEILRWIDNVSGSAPKKE</sequence>
<accession>X0ZR68</accession>
<reference evidence="1" key="1">
    <citation type="journal article" date="2014" name="Front. Microbiol.">
        <title>High frequency of phylogenetically diverse reductive dehalogenase-homologous genes in deep subseafloor sedimentary metagenomes.</title>
        <authorList>
            <person name="Kawai M."/>
            <person name="Futagami T."/>
            <person name="Toyoda A."/>
            <person name="Takaki Y."/>
            <person name="Nishi S."/>
            <person name="Hori S."/>
            <person name="Arai W."/>
            <person name="Tsubouchi T."/>
            <person name="Morono Y."/>
            <person name="Uchiyama I."/>
            <person name="Ito T."/>
            <person name="Fujiyama A."/>
            <person name="Inagaki F."/>
            <person name="Takami H."/>
        </authorList>
    </citation>
    <scope>NUCLEOTIDE SEQUENCE</scope>
    <source>
        <strain evidence="1">Expedition CK06-06</strain>
    </source>
</reference>
<feature type="non-terminal residue" evidence="1">
    <location>
        <position position="193"/>
    </location>
</feature>
<dbReference type="AlphaFoldDB" id="X0ZR68"/>
<evidence type="ECO:0000313" key="1">
    <source>
        <dbReference type="EMBL" id="GAG60527.1"/>
    </source>
</evidence>
<dbReference type="EMBL" id="BART01005072">
    <property type="protein sequence ID" value="GAG60527.1"/>
    <property type="molecule type" value="Genomic_DNA"/>
</dbReference>
<organism evidence="1">
    <name type="scientific">marine sediment metagenome</name>
    <dbReference type="NCBI Taxonomy" id="412755"/>
    <lineage>
        <taxon>unclassified sequences</taxon>
        <taxon>metagenomes</taxon>
        <taxon>ecological metagenomes</taxon>
    </lineage>
</organism>